<dbReference type="PANTHER" id="PTHR10174:SF130">
    <property type="entry name" value="ALPHA-TOCOPHEROL TRANSFER PROTEIN-LIKE"/>
    <property type="match status" value="1"/>
</dbReference>
<gene>
    <name evidence="2" type="ORF">Bpfe_025723</name>
</gene>
<dbReference type="SMART" id="SM00516">
    <property type="entry name" value="SEC14"/>
    <property type="match status" value="1"/>
</dbReference>
<feature type="domain" description="CRAL-TRIO" evidence="1">
    <location>
        <begin position="131"/>
        <end position="293"/>
    </location>
</feature>
<comment type="caution">
    <text evidence="2">The sequence shown here is derived from an EMBL/GenBank/DDBJ whole genome shotgun (WGS) entry which is preliminary data.</text>
</comment>
<dbReference type="SUPFAM" id="SSF46938">
    <property type="entry name" value="CRAL/TRIO N-terminal domain"/>
    <property type="match status" value="1"/>
</dbReference>
<dbReference type="Gene3D" id="1.10.8.20">
    <property type="entry name" value="N-terminal domain of phosphatidylinositol transfer protein sec14p"/>
    <property type="match status" value="1"/>
</dbReference>
<protein>
    <submittedName>
        <fullName evidence="2">Alpha-tocopherol transfer protein</fullName>
    </submittedName>
</protein>
<dbReference type="PROSITE" id="PS50191">
    <property type="entry name" value="CRAL_TRIO"/>
    <property type="match status" value="1"/>
</dbReference>
<dbReference type="SUPFAM" id="SSF52087">
    <property type="entry name" value="CRAL/TRIO domain"/>
    <property type="match status" value="1"/>
</dbReference>
<dbReference type="Pfam" id="PF00650">
    <property type="entry name" value="CRAL_TRIO"/>
    <property type="match status" value="1"/>
</dbReference>
<keyword evidence="3" id="KW-1185">Reference proteome</keyword>
<proteinExistence type="predicted"/>
<sequence length="346" mass="40039">MSLVSYSDYKCSLIGDVLEKAKKELKEDPNTRIIEVKNLRTRLEKVPELGALRGDLKIPKFPNTRIIEVKNLRTRLEKVPGLQPRTDIKFLLPFLRARKFDQERAFQLVKNYYEVRKEQPDMFDDLKPSRVKHVIEAGIYEVLKGRNNQGCRVIVMRPGKWDPDRFPITDLPKASFLILSKIIMEDEETQVNGIHMINNLAGATMKQASHIGPSIAKKFLHLVQDVIPLRLKRFDYVNEPTFFDIVFAIFKQFQKEKFTKRIVLNGDKFDKLHESINPELLPTDLGGKQEPYANKEWVQEFLASDGLFSEDNKFGFLNMNLQKNKDDKKADSTLQGLGGTFKKLEI</sequence>
<organism evidence="2 3">
    <name type="scientific">Biomphalaria pfeifferi</name>
    <name type="common">Bloodfluke planorb</name>
    <name type="synonym">Freshwater snail</name>
    <dbReference type="NCBI Taxonomy" id="112525"/>
    <lineage>
        <taxon>Eukaryota</taxon>
        <taxon>Metazoa</taxon>
        <taxon>Spiralia</taxon>
        <taxon>Lophotrochozoa</taxon>
        <taxon>Mollusca</taxon>
        <taxon>Gastropoda</taxon>
        <taxon>Heterobranchia</taxon>
        <taxon>Euthyneura</taxon>
        <taxon>Panpulmonata</taxon>
        <taxon>Hygrophila</taxon>
        <taxon>Lymnaeoidea</taxon>
        <taxon>Planorbidae</taxon>
        <taxon>Biomphalaria</taxon>
    </lineage>
</organism>
<evidence type="ECO:0000313" key="3">
    <source>
        <dbReference type="Proteomes" id="UP001233172"/>
    </source>
</evidence>
<reference evidence="2" key="2">
    <citation type="submission" date="2023-04" db="EMBL/GenBank/DDBJ databases">
        <authorList>
            <person name="Bu L."/>
            <person name="Lu L."/>
            <person name="Laidemitt M.R."/>
            <person name="Zhang S.M."/>
            <person name="Mutuku M."/>
            <person name="Mkoji G."/>
            <person name="Steinauer M."/>
            <person name="Loker E.S."/>
        </authorList>
    </citation>
    <scope>NUCLEOTIDE SEQUENCE</scope>
    <source>
        <strain evidence="2">KasaAsao</strain>
        <tissue evidence="2">Whole Snail</tissue>
    </source>
</reference>
<dbReference type="PRINTS" id="PR00180">
    <property type="entry name" value="CRETINALDHBP"/>
</dbReference>
<dbReference type="GO" id="GO:1902936">
    <property type="term" value="F:phosphatidylinositol bisphosphate binding"/>
    <property type="evidence" value="ECO:0007669"/>
    <property type="project" value="TreeGrafter"/>
</dbReference>
<accession>A0AAD8AYR9</accession>
<dbReference type="InterPro" id="IPR036273">
    <property type="entry name" value="CRAL/TRIO_N_dom_sf"/>
</dbReference>
<dbReference type="EMBL" id="JASAOG010000190">
    <property type="protein sequence ID" value="KAK0044908.1"/>
    <property type="molecule type" value="Genomic_DNA"/>
</dbReference>
<dbReference type="Gene3D" id="3.40.525.10">
    <property type="entry name" value="CRAL-TRIO lipid binding domain"/>
    <property type="match status" value="1"/>
</dbReference>
<dbReference type="PANTHER" id="PTHR10174">
    <property type="entry name" value="ALPHA-TOCOPHEROL TRANSFER PROTEIN-RELATED"/>
    <property type="match status" value="1"/>
</dbReference>
<dbReference type="Proteomes" id="UP001233172">
    <property type="component" value="Unassembled WGS sequence"/>
</dbReference>
<dbReference type="Gene3D" id="1.20.5.1200">
    <property type="entry name" value="Alpha-tocopherol transfer"/>
    <property type="match status" value="1"/>
</dbReference>
<name>A0AAD8AYR9_BIOPF</name>
<evidence type="ECO:0000259" key="1">
    <source>
        <dbReference type="PROSITE" id="PS50191"/>
    </source>
</evidence>
<dbReference type="InterPro" id="IPR011074">
    <property type="entry name" value="CRAL/TRIO_N_dom"/>
</dbReference>
<evidence type="ECO:0000313" key="2">
    <source>
        <dbReference type="EMBL" id="KAK0044908.1"/>
    </source>
</evidence>
<dbReference type="InterPro" id="IPR036865">
    <property type="entry name" value="CRAL-TRIO_dom_sf"/>
</dbReference>
<dbReference type="SMART" id="SM01100">
    <property type="entry name" value="CRAL_TRIO_N"/>
    <property type="match status" value="1"/>
</dbReference>
<dbReference type="AlphaFoldDB" id="A0AAD8AYR9"/>
<reference evidence="2" key="1">
    <citation type="journal article" date="2023" name="PLoS Negl. Trop. Dis.">
        <title>A genome sequence for Biomphalaria pfeifferi, the major vector snail for the human-infecting parasite Schistosoma mansoni.</title>
        <authorList>
            <person name="Bu L."/>
            <person name="Lu L."/>
            <person name="Laidemitt M.R."/>
            <person name="Zhang S.M."/>
            <person name="Mutuku M."/>
            <person name="Mkoji G."/>
            <person name="Steinauer M."/>
            <person name="Loker E.S."/>
        </authorList>
    </citation>
    <scope>NUCLEOTIDE SEQUENCE</scope>
    <source>
        <strain evidence="2">KasaAsao</strain>
    </source>
</reference>
<dbReference type="CDD" id="cd00170">
    <property type="entry name" value="SEC14"/>
    <property type="match status" value="1"/>
</dbReference>
<dbReference type="GO" id="GO:0016020">
    <property type="term" value="C:membrane"/>
    <property type="evidence" value="ECO:0007669"/>
    <property type="project" value="TreeGrafter"/>
</dbReference>
<dbReference type="InterPro" id="IPR001251">
    <property type="entry name" value="CRAL-TRIO_dom"/>
</dbReference>